<dbReference type="FunFam" id="3.20.20.100:FF:000004">
    <property type="entry name" value="Oxidoreductase, aldo/keto reductase"/>
    <property type="match status" value="1"/>
</dbReference>
<dbReference type="InterPro" id="IPR036812">
    <property type="entry name" value="NAD(P)_OxRdtase_dom_sf"/>
</dbReference>
<evidence type="ECO:0000313" key="3">
    <source>
        <dbReference type="EMBL" id="SVA52903.1"/>
    </source>
</evidence>
<dbReference type="PANTHER" id="PTHR43364">
    <property type="entry name" value="NADH-SPECIFIC METHYLGLYOXAL REDUCTASE-RELATED"/>
    <property type="match status" value="1"/>
</dbReference>
<dbReference type="GO" id="GO:0005829">
    <property type="term" value="C:cytosol"/>
    <property type="evidence" value="ECO:0007669"/>
    <property type="project" value="UniProtKB-ARBA"/>
</dbReference>
<gene>
    <name evidence="3" type="ORF">METZ01_LOCUS105757</name>
</gene>
<evidence type="ECO:0000256" key="1">
    <source>
        <dbReference type="ARBA" id="ARBA00023002"/>
    </source>
</evidence>
<dbReference type="GO" id="GO:0016491">
    <property type="term" value="F:oxidoreductase activity"/>
    <property type="evidence" value="ECO:0007669"/>
    <property type="project" value="UniProtKB-KW"/>
</dbReference>
<feature type="non-terminal residue" evidence="3">
    <location>
        <position position="327"/>
    </location>
</feature>
<accession>A0A381WLZ0</accession>
<keyword evidence="1" id="KW-0560">Oxidoreductase</keyword>
<name>A0A381WLZ0_9ZZZZ</name>
<sequence>MQYRTIGNTGIEVSVLCWGTDMLGGLVEQKEGEKILKTLRQQGINFIDTADAYQNGNSECLLGELIRDDRKRWILATKVGYPLPSDEKGPRLSRDRILKKFESSLERLGTEYVDIYYLHVIDPQTTIAETVRTMGEVVESGRARCWGFSNYHAWQIAEIIRICDLEGIPRPVIAQTHYNIFKRYPEREYLPACEHFDISVIGYSPLARGVLTGKYKPGTPPPTESRKSLETTFTMKAEYHPESLELAQKIKQHAETQKMGPVQFAVLWVIQNRIMASVIAGPRNVEQLFDYIKAFEHKFTEENERFVENLIPAGQEIPPNHVPRFLP</sequence>
<protein>
    <recommendedName>
        <fullName evidence="2">NADP-dependent oxidoreductase domain-containing protein</fullName>
    </recommendedName>
</protein>
<dbReference type="EMBL" id="UINC01012066">
    <property type="protein sequence ID" value="SVA52903.1"/>
    <property type="molecule type" value="Genomic_DNA"/>
</dbReference>
<reference evidence="3" key="1">
    <citation type="submission" date="2018-05" db="EMBL/GenBank/DDBJ databases">
        <authorList>
            <person name="Lanie J.A."/>
            <person name="Ng W.-L."/>
            <person name="Kazmierczak K.M."/>
            <person name="Andrzejewski T.M."/>
            <person name="Davidsen T.M."/>
            <person name="Wayne K.J."/>
            <person name="Tettelin H."/>
            <person name="Glass J.I."/>
            <person name="Rusch D."/>
            <person name="Podicherti R."/>
            <person name="Tsui H.-C.T."/>
            <person name="Winkler M.E."/>
        </authorList>
    </citation>
    <scope>NUCLEOTIDE SEQUENCE</scope>
</reference>
<dbReference type="PANTHER" id="PTHR43364:SF4">
    <property type="entry name" value="NAD(P)-LINKED OXIDOREDUCTASE SUPERFAMILY PROTEIN"/>
    <property type="match status" value="1"/>
</dbReference>
<evidence type="ECO:0000259" key="2">
    <source>
        <dbReference type="Pfam" id="PF00248"/>
    </source>
</evidence>
<dbReference type="SUPFAM" id="SSF51430">
    <property type="entry name" value="NAD(P)-linked oxidoreductase"/>
    <property type="match status" value="1"/>
</dbReference>
<dbReference type="InterPro" id="IPR023210">
    <property type="entry name" value="NADP_OxRdtase_dom"/>
</dbReference>
<dbReference type="Gene3D" id="3.20.20.100">
    <property type="entry name" value="NADP-dependent oxidoreductase domain"/>
    <property type="match status" value="1"/>
</dbReference>
<proteinExistence type="predicted"/>
<dbReference type="AlphaFoldDB" id="A0A381WLZ0"/>
<dbReference type="InterPro" id="IPR050523">
    <property type="entry name" value="AKR_Detox_Biosynth"/>
</dbReference>
<dbReference type="Pfam" id="PF00248">
    <property type="entry name" value="Aldo_ket_red"/>
    <property type="match status" value="1"/>
</dbReference>
<feature type="domain" description="NADP-dependent oxidoreductase" evidence="2">
    <location>
        <begin position="16"/>
        <end position="303"/>
    </location>
</feature>
<organism evidence="3">
    <name type="scientific">marine metagenome</name>
    <dbReference type="NCBI Taxonomy" id="408172"/>
    <lineage>
        <taxon>unclassified sequences</taxon>
        <taxon>metagenomes</taxon>
        <taxon>ecological metagenomes</taxon>
    </lineage>
</organism>